<comment type="pathway">
    <text evidence="4">Bacterial outer membrane biogenesis; LPS core biosynthesis.</text>
</comment>
<dbReference type="PANTHER" id="PTHR42755">
    <property type="entry name" value="3-DEOXY-MANNO-OCTULOSONATE CYTIDYLYLTRANSFERASE"/>
    <property type="match status" value="1"/>
</dbReference>
<reference evidence="6 7" key="1">
    <citation type="journal article" date="2010" name="Stand. Genomic Sci.">
        <title>Non-contiguous finished genome sequence of Aminomonas paucivorans type strain (GLU-3).</title>
        <authorList>
            <person name="Pitluck S."/>
            <person name="Yasawong M."/>
            <person name="Held B."/>
            <person name="Lapidus A."/>
            <person name="Nolan M."/>
            <person name="Copeland A."/>
            <person name="Lucas S."/>
            <person name="Del Rio T.G."/>
            <person name="Tice H."/>
            <person name="Cheng J.F."/>
            <person name="Chertkov O."/>
            <person name="Goodwin L."/>
            <person name="Tapia R."/>
            <person name="Han C."/>
            <person name="Liolios K."/>
            <person name="Ivanova N."/>
            <person name="Mavromatis K."/>
            <person name="Ovchinnikova G."/>
            <person name="Pati A."/>
            <person name="Chen A."/>
            <person name="Palaniappan K."/>
            <person name="Land M."/>
            <person name="Hauser L."/>
            <person name="Chang Y.J."/>
            <person name="Jeffries C.D."/>
            <person name="Pukall R."/>
            <person name="Spring S."/>
            <person name="Rohde M."/>
            <person name="Sikorski J."/>
            <person name="Goker M."/>
            <person name="Woyke T."/>
            <person name="Bristow J."/>
            <person name="Eisen J.A."/>
            <person name="Markowitz V."/>
            <person name="Hugenholtz P."/>
            <person name="Kyrpides N.C."/>
            <person name="Klenk H.P."/>
        </authorList>
    </citation>
    <scope>NUCLEOTIDE SEQUENCE [LARGE SCALE GENOMIC DNA]</scope>
    <source>
        <strain evidence="6 7">DSM 12260</strain>
    </source>
</reference>
<dbReference type="RefSeq" id="WP_006300506.1">
    <property type="nucleotide sequence ID" value="NZ_CM001022.1"/>
</dbReference>
<dbReference type="InterPro" id="IPR007507">
    <property type="entry name" value="Glycos_transf_N"/>
</dbReference>
<feature type="site" description="Transition state stabilizer" evidence="3">
    <location>
        <position position="209"/>
    </location>
</feature>
<dbReference type="eggNOG" id="COG1519">
    <property type="taxonomic scope" value="Bacteria"/>
</dbReference>
<comment type="subcellular location">
    <subcellularLocation>
        <location evidence="4">Cell membrane</location>
    </subcellularLocation>
</comment>
<dbReference type="PANTHER" id="PTHR42755:SF1">
    <property type="entry name" value="3-DEOXY-D-MANNO-OCTULOSONIC ACID TRANSFERASE, MITOCHONDRIAL-RELATED"/>
    <property type="match status" value="1"/>
</dbReference>
<feature type="domain" description="3-deoxy-D-manno-octulosonic-acid transferase N-terminal" evidence="5">
    <location>
        <begin position="30"/>
        <end position="211"/>
    </location>
</feature>
<sequence length="421" mass="46537">MSLRRGLFRAASQGLFSAAGPWLRRRYAQGFPERTGRIEGPLSSSRRGKPLWVHAVSVGEVQAAYPFVLAARRDGYDGPLVLSTITETGRSMALRLLGDQLDRVLRYPWDAPSYVRRALDALDPWGYVTFETELWPVLLWELQDRGIPSFLANGRLSLRSWGRMTRTRRFWGDVLGALSACLVREEADAARFRDLGVSPDRLHVLGDCKVDALFQRRAASDPGEWRRLLGGAGPLLVAGSTHEGEEAAVCEAFSRVRRRVPGARLLWAPRHPQRAGACLERAREVGAASLFSQREADWTILVLDVVGVLFDLYGIADGAFVGGSLVPRGGQNLMEPAVWGVPILHGPHMEDFQSVATDLDREGLSREVRGTEDLEQGFLSVLEGGFFPHPGATERYFAPRIGAATRTWGVVKRLAGQDNGW</sequence>
<dbReference type="UniPathway" id="UPA00958"/>
<dbReference type="OrthoDB" id="9789797at2"/>
<keyword evidence="4" id="KW-0472">Membrane</keyword>
<dbReference type="InterPro" id="IPR039901">
    <property type="entry name" value="Kdotransferase"/>
</dbReference>
<dbReference type="PaxDb" id="584708-Apau_0903"/>
<dbReference type="EMBL" id="CM001022">
    <property type="protein sequence ID" value="EFQ23331.1"/>
    <property type="molecule type" value="Genomic_DNA"/>
</dbReference>
<dbReference type="InterPro" id="IPR038107">
    <property type="entry name" value="Glycos_transf_N_sf"/>
</dbReference>
<evidence type="ECO:0000256" key="3">
    <source>
        <dbReference type="PIRSR" id="PIRSR639901-2"/>
    </source>
</evidence>
<evidence type="ECO:0000256" key="2">
    <source>
        <dbReference type="PIRSR" id="PIRSR639901-1"/>
    </source>
</evidence>
<name>E3CW79_9BACT</name>
<evidence type="ECO:0000259" key="5">
    <source>
        <dbReference type="Pfam" id="PF04413"/>
    </source>
</evidence>
<dbReference type="HOGENOM" id="CLU_036146_2_0_0"/>
<keyword evidence="7" id="KW-1185">Reference proteome</keyword>
<evidence type="ECO:0000256" key="1">
    <source>
        <dbReference type="ARBA" id="ARBA00022679"/>
    </source>
</evidence>
<dbReference type="STRING" id="584708.Apau_0903"/>
<comment type="catalytic activity">
    <reaction evidence="4">
        <text>lipid IVA (E. coli) + CMP-3-deoxy-beta-D-manno-octulosonate = alpha-Kdo-(2-&gt;6)-lipid IVA (E. coli) + CMP + H(+)</text>
        <dbReference type="Rhea" id="RHEA:28066"/>
        <dbReference type="ChEBI" id="CHEBI:15378"/>
        <dbReference type="ChEBI" id="CHEBI:58603"/>
        <dbReference type="ChEBI" id="CHEBI:60364"/>
        <dbReference type="ChEBI" id="CHEBI:60377"/>
        <dbReference type="ChEBI" id="CHEBI:85987"/>
        <dbReference type="EC" id="2.4.99.12"/>
    </reaction>
</comment>
<accession>E3CW79</accession>
<gene>
    <name evidence="6" type="ORF">Apau_0903</name>
</gene>
<dbReference type="Gene3D" id="3.40.50.2000">
    <property type="entry name" value="Glycogen Phosphorylase B"/>
    <property type="match status" value="1"/>
</dbReference>
<dbReference type="EC" id="2.4.99.12" evidence="4"/>
<dbReference type="GO" id="GO:0009244">
    <property type="term" value="P:lipopolysaccharide core region biosynthetic process"/>
    <property type="evidence" value="ECO:0007669"/>
    <property type="project" value="UniProtKB-UniRule"/>
</dbReference>
<dbReference type="Proteomes" id="UP000005096">
    <property type="component" value="Chromosome"/>
</dbReference>
<dbReference type="SUPFAM" id="SSF53756">
    <property type="entry name" value="UDP-Glycosyltransferase/glycogen phosphorylase"/>
    <property type="match status" value="1"/>
</dbReference>
<feature type="site" description="Transition state stabilizer" evidence="3">
    <location>
        <position position="131"/>
    </location>
</feature>
<protein>
    <recommendedName>
        <fullName evidence="4">3-deoxy-D-manno-octulosonic acid transferase</fullName>
        <shortName evidence="4">Kdo transferase</shortName>
        <ecNumber evidence="4">2.4.99.12</ecNumber>
    </recommendedName>
    <alternativeName>
        <fullName evidence="4">Lipid IV(A) 3-deoxy-D-manno-octulosonic acid transferase</fullName>
    </alternativeName>
</protein>
<organism evidence="6 7">
    <name type="scientific">Aminomonas paucivorans DSM 12260</name>
    <dbReference type="NCBI Taxonomy" id="584708"/>
    <lineage>
        <taxon>Bacteria</taxon>
        <taxon>Thermotogati</taxon>
        <taxon>Synergistota</taxon>
        <taxon>Synergistia</taxon>
        <taxon>Synergistales</taxon>
        <taxon>Synergistaceae</taxon>
        <taxon>Aminomonas</taxon>
    </lineage>
</organism>
<feature type="active site" description="Proton acceptor" evidence="2">
    <location>
        <position position="60"/>
    </location>
</feature>
<dbReference type="GO" id="GO:0005886">
    <property type="term" value="C:plasma membrane"/>
    <property type="evidence" value="ECO:0007669"/>
    <property type="project" value="UniProtKB-SubCell"/>
</dbReference>
<dbReference type="Gene3D" id="3.40.50.11720">
    <property type="entry name" value="3-Deoxy-D-manno-octulosonic-acid transferase, N-terminal domain"/>
    <property type="match status" value="1"/>
</dbReference>
<keyword evidence="4" id="KW-0448">Lipopolysaccharide biosynthesis</keyword>
<evidence type="ECO:0000313" key="6">
    <source>
        <dbReference type="EMBL" id="EFQ23331.1"/>
    </source>
</evidence>
<proteinExistence type="inferred from homology"/>
<evidence type="ECO:0000313" key="7">
    <source>
        <dbReference type="Proteomes" id="UP000005096"/>
    </source>
</evidence>
<dbReference type="GO" id="GO:0043842">
    <property type="term" value="F:Kdo transferase activity"/>
    <property type="evidence" value="ECO:0007669"/>
    <property type="project" value="UniProtKB-EC"/>
</dbReference>
<comment type="similarity">
    <text evidence="4">Belongs to the glycosyltransferase group 1 family.</text>
</comment>
<comment type="function">
    <text evidence="4">Involved in lipopolysaccharide (LPS) biosynthesis. Catalyzes the transfer of 3-deoxy-D-manno-octulosonate (Kdo) residue(s) from CMP-Kdo to lipid IV(A), the tetraacyldisaccharide-1,4'-bisphosphate precursor of lipid A.</text>
</comment>
<evidence type="ECO:0000256" key="4">
    <source>
        <dbReference type="RuleBase" id="RU365103"/>
    </source>
</evidence>
<keyword evidence="4" id="KW-1003">Cell membrane</keyword>
<dbReference type="Pfam" id="PF04413">
    <property type="entry name" value="Glycos_transf_N"/>
    <property type="match status" value="1"/>
</dbReference>
<dbReference type="AlphaFoldDB" id="E3CW79"/>
<keyword evidence="1 4" id="KW-0808">Transferase</keyword>
<dbReference type="GO" id="GO:0009245">
    <property type="term" value="P:lipid A biosynthetic process"/>
    <property type="evidence" value="ECO:0007669"/>
    <property type="project" value="TreeGrafter"/>
</dbReference>